<dbReference type="AlphaFoldDB" id="A0A418X5J0"/>
<gene>
    <name evidence="2" type="ORF">D3870_18115</name>
</gene>
<organism evidence="2 3">
    <name type="scientific">Noviherbaspirillum cavernae</name>
    <dbReference type="NCBI Taxonomy" id="2320862"/>
    <lineage>
        <taxon>Bacteria</taxon>
        <taxon>Pseudomonadati</taxon>
        <taxon>Pseudomonadota</taxon>
        <taxon>Betaproteobacteria</taxon>
        <taxon>Burkholderiales</taxon>
        <taxon>Oxalobacteraceae</taxon>
        <taxon>Noviherbaspirillum</taxon>
    </lineage>
</organism>
<feature type="chain" id="PRO_5019269677" description="DUF2147 domain-containing protein" evidence="1">
    <location>
        <begin position="22"/>
        <end position="161"/>
    </location>
</feature>
<evidence type="ECO:0000313" key="2">
    <source>
        <dbReference type="EMBL" id="RJG07656.1"/>
    </source>
</evidence>
<protein>
    <recommendedName>
        <fullName evidence="4">DUF2147 domain-containing protein</fullName>
    </recommendedName>
</protein>
<sequence>MRLPALLALFALTAFCSSSPAADGDGDFNGAWVAAMCPAGIKTDSGKCANFVLELFQKEDKVCGSHVFATAGATQMDEGGTPSITGNVADGVATITVISGRGTPPVQVRVELKIVNNRMQWKRLDDPTGDFLLPPAAQLTRSRNKTMFAPVFAQQLQAACR</sequence>
<dbReference type="OrthoDB" id="8909301at2"/>
<proteinExistence type="predicted"/>
<name>A0A418X5J0_9BURK</name>
<dbReference type="EMBL" id="QYUN01000002">
    <property type="protein sequence ID" value="RJG07656.1"/>
    <property type="molecule type" value="Genomic_DNA"/>
</dbReference>
<comment type="caution">
    <text evidence="2">The sequence shown here is derived from an EMBL/GenBank/DDBJ whole genome shotgun (WGS) entry which is preliminary data.</text>
</comment>
<feature type="signal peptide" evidence="1">
    <location>
        <begin position="1"/>
        <end position="21"/>
    </location>
</feature>
<evidence type="ECO:0000313" key="3">
    <source>
        <dbReference type="Proteomes" id="UP000285190"/>
    </source>
</evidence>
<keyword evidence="3" id="KW-1185">Reference proteome</keyword>
<reference evidence="2 3" key="1">
    <citation type="submission" date="2018-09" db="EMBL/GenBank/DDBJ databases">
        <authorList>
            <person name="Zhu H."/>
        </authorList>
    </citation>
    <scope>NUCLEOTIDE SEQUENCE [LARGE SCALE GENOMIC DNA]</scope>
    <source>
        <strain evidence="2 3">K2R10-39</strain>
    </source>
</reference>
<evidence type="ECO:0000256" key="1">
    <source>
        <dbReference type="SAM" id="SignalP"/>
    </source>
</evidence>
<accession>A0A418X5J0</accession>
<dbReference type="Proteomes" id="UP000285190">
    <property type="component" value="Unassembled WGS sequence"/>
</dbReference>
<dbReference type="RefSeq" id="WP_119741335.1">
    <property type="nucleotide sequence ID" value="NZ_QYUN01000002.1"/>
</dbReference>
<keyword evidence="1" id="KW-0732">Signal</keyword>
<evidence type="ECO:0008006" key="4">
    <source>
        <dbReference type="Google" id="ProtNLM"/>
    </source>
</evidence>